<name>A0A8X8B7L4_BRACI</name>
<sequence length="83" mass="9725">MKMKMESRKLFIGQLSWKTTEYQDYFQSSVRGNKHKQDPCPFSSWSRRIIDYEMTSVRIMRGKGRVADGDSGVAYTHNNLPVF</sequence>
<comment type="caution">
    <text evidence="1">The sequence shown here is derived from an EMBL/GenBank/DDBJ whole genome shotgun (WGS) entry which is preliminary data.</text>
</comment>
<dbReference type="AlphaFoldDB" id="A0A8X8B7L4"/>
<proteinExistence type="predicted"/>
<gene>
    <name evidence="1" type="ORF">Bca52824_007156</name>
</gene>
<reference evidence="1 2" key="1">
    <citation type="submission" date="2020-02" db="EMBL/GenBank/DDBJ databases">
        <authorList>
            <person name="Ma Q."/>
            <person name="Huang Y."/>
            <person name="Song X."/>
            <person name="Pei D."/>
        </authorList>
    </citation>
    <scope>NUCLEOTIDE SEQUENCE [LARGE SCALE GENOMIC DNA]</scope>
    <source>
        <strain evidence="1">Sxm20200214</strain>
        <tissue evidence="1">Leaf</tissue>
    </source>
</reference>
<keyword evidence="2" id="KW-1185">Reference proteome</keyword>
<organism evidence="1 2">
    <name type="scientific">Brassica carinata</name>
    <name type="common">Ethiopian mustard</name>
    <name type="synonym">Abyssinian cabbage</name>
    <dbReference type="NCBI Taxonomy" id="52824"/>
    <lineage>
        <taxon>Eukaryota</taxon>
        <taxon>Viridiplantae</taxon>
        <taxon>Streptophyta</taxon>
        <taxon>Embryophyta</taxon>
        <taxon>Tracheophyta</taxon>
        <taxon>Spermatophyta</taxon>
        <taxon>Magnoliopsida</taxon>
        <taxon>eudicotyledons</taxon>
        <taxon>Gunneridae</taxon>
        <taxon>Pentapetalae</taxon>
        <taxon>rosids</taxon>
        <taxon>malvids</taxon>
        <taxon>Brassicales</taxon>
        <taxon>Brassicaceae</taxon>
        <taxon>Brassiceae</taxon>
        <taxon>Brassica</taxon>
    </lineage>
</organism>
<dbReference type="EMBL" id="JAAMPC010000002">
    <property type="protein sequence ID" value="KAG2324428.1"/>
    <property type="molecule type" value="Genomic_DNA"/>
</dbReference>
<accession>A0A8X8B7L4</accession>
<evidence type="ECO:0000313" key="2">
    <source>
        <dbReference type="Proteomes" id="UP000886595"/>
    </source>
</evidence>
<protein>
    <submittedName>
        <fullName evidence="1">Uncharacterized protein</fullName>
    </submittedName>
</protein>
<evidence type="ECO:0000313" key="1">
    <source>
        <dbReference type="EMBL" id="KAG2324428.1"/>
    </source>
</evidence>
<dbReference type="Proteomes" id="UP000886595">
    <property type="component" value="Unassembled WGS sequence"/>
</dbReference>